<dbReference type="Pfam" id="PF15482">
    <property type="entry name" value="CCER1"/>
    <property type="match status" value="1"/>
</dbReference>
<evidence type="ECO:0000256" key="1">
    <source>
        <dbReference type="SAM" id="MobiDB-lite"/>
    </source>
</evidence>
<dbReference type="InterPro" id="IPR027889">
    <property type="entry name" value="CCER1"/>
</dbReference>
<evidence type="ECO:0000313" key="2">
    <source>
        <dbReference type="Proteomes" id="UP000515152"/>
    </source>
</evidence>
<dbReference type="AlphaFoldDB" id="A0A6P8FMR0"/>
<keyword evidence="2" id="KW-1185">Reference proteome</keyword>
<evidence type="ECO:0000313" key="3">
    <source>
        <dbReference type="RefSeq" id="XP_031424447.1"/>
    </source>
</evidence>
<dbReference type="KEGG" id="char:105893513"/>
<dbReference type="OrthoDB" id="9451863at2759"/>
<sequence>MAIRTLQQNKLNVKGCLVAREPRAGQAACATGGTTPDYVPPKASLGREAQVILSVERMCGKGMVCQWGLYNRQTCNDKLKDDSRKDNSKHWYKCGKQQGWRWKRGRAHGYPEPRRLNRRRPRPSGTVLRPVNIKGNRAPGMRAPRNTNQFLMHEKYQMMHMRSDSVGTDSGSDCEMDFADMDSYLGVLENARGALLDSLELTPPPSALFCPQQLAKCQAFPFFSFAELDKEESMQYYPSEDDVNQSEDFMQKDFTEFCRLVQ</sequence>
<dbReference type="GeneID" id="105893513"/>
<gene>
    <name evidence="3" type="primary">wu:fb55g09</name>
</gene>
<proteinExistence type="predicted"/>
<protein>
    <submittedName>
        <fullName evidence="3">Uncharacterized protein wu:fb55g09</fullName>
    </submittedName>
</protein>
<reference evidence="3" key="1">
    <citation type="submission" date="2025-08" db="UniProtKB">
        <authorList>
            <consortium name="RefSeq"/>
        </authorList>
    </citation>
    <scope>IDENTIFICATION</scope>
</reference>
<feature type="region of interest" description="Disordered" evidence="1">
    <location>
        <begin position="105"/>
        <end position="144"/>
    </location>
</feature>
<dbReference type="Proteomes" id="UP000515152">
    <property type="component" value="Chromosome 5"/>
</dbReference>
<organism evidence="2 3">
    <name type="scientific">Clupea harengus</name>
    <name type="common">Atlantic herring</name>
    <dbReference type="NCBI Taxonomy" id="7950"/>
    <lineage>
        <taxon>Eukaryota</taxon>
        <taxon>Metazoa</taxon>
        <taxon>Chordata</taxon>
        <taxon>Craniata</taxon>
        <taxon>Vertebrata</taxon>
        <taxon>Euteleostomi</taxon>
        <taxon>Actinopterygii</taxon>
        <taxon>Neopterygii</taxon>
        <taxon>Teleostei</taxon>
        <taxon>Clupei</taxon>
        <taxon>Clupeiformes</taxon>
        <taxon>Clupeoidei</taxon>
        <taxon>Clupeidae</taxon>
        <taxon>Clupea</taxon>
    </lineage>
</organism>
<dbReference type="RefSeq" id="XP_031424447.1">
    <property type="nucleotide sequence ID" value="XM_031568587.1"/>
</dbReference>
<name>A0A6P8FMR0_CLUHA</name>
<accession>A0A6P8FMR0</accession>